<feature type="region of interest" description="Disordered" evidence="1">
    <location>
        <begin position="22"/>
        <end position="85"/>
    </location>
</feature>
<dbReference type="OrthoDB" id="8265366at2"/>
<keyword evidence="2" id="KW-0732">Signal</keyword>
<evidence type="ECO:0000256" key="2">
    <source>
        <dbReference type="SAM" id="SignalP"/>
    </source>
</evidence>
<proteinExistence type="predicted"/>
<protein>
    <submittedName>
        <fullName evidence="3">Uncharacterized protein</fullName>
    </submittedName>
</protein>
<dbReference type="Proteomes" id="UP000051660">
    <property type="component" value="Unassembled WGS sequence"/>
</dbReference>
<reference evidence="3 4" key="1">
    <citation type="submission" date="2014-03" db="EMBL/GenBank/DDBJ databases">
        <title>Bradyrhizobium valentinum sp. nov., isolated from effective nodules of Lupinus mariae-josephae, a lupine endemic of basic-lime soils in Eastern Spain.</title>
        <authorList>
            <person name="Duran D."/>
            <person name="Rey L."/>
            <person name="Navarro A."/>
            <person name="Busquets A."/>
            <person name="Imperial J."/>
            <person name="Ruiz-Argueso T."/>
        </authorList>
    </citation>
    <scope>NUCLEOTIDE SEQUENCE [LARGE SCALE GENOMIC DNA]</scope>
    <source>
        <strain evidence="3 4">CCBAU 23086</strain>
    </source>
</reference>
<feature type="chain" id="PRO_5006444753" evidence="2">
    <location>
        <begin position="21"/>
        <end position="191"/>
    </location>
</feature>
<gene>
    <name evidence="3" type="ORF">CQ14_22415</name>
</gene>
<evidence type="ECO:0000256" key="1">
    <source>
        <dbReference type="SAM" id="MobiDB-lite"/>
    </source>
</evidence>
<evidence type="ECO:0000313" key="4">
    <source>
        <dbReference type="Proteomes" id="UP000051660"/>
    </source>
</evidence>
<dbReference type="EMBL" id="LLYB01000066">
    <property type="protein sequence ID" value="KRR23797.1"/>
    <property type="molecule type" value="Genomic_DNA"/>
</dbReference>
<feature type="signal peptide" evidence="2">
    <location>
        <begin position="1"/>
        <end position="20"/>
    </location>
</feature>
<organism evidence="3 4">
    <name type="scientific">Bradyrhizobium lablabi</name>
    <dbReference type="NCBI Taxonomy" id="722472"/>
    <lineage>
        <taxon>Bacteria</taxon>
        <taxon>Pseudomonadati</taxon>
        <taxon>Pseudomonadota</taxon>
        <taxon>Alphaproteobacteria</taxon>
        <taxon>Hyphomicrobiales</taxon>
        <taxon>Nitrobacteraceae</taxon>
        <taxon>Bradyrhizobium</taxon>
    </lineage>
</organism>
<dbReference type="RefSeq" id="WP_057858840.1">
    <property type="nucleotide sequence ID" value="NZ_LLYB01000066.1"/>
</dbReference>
<evidence type="ECO:0000313" key="3">
    <source>
        <dbReference type="EMBL" id="KRR23797.1"/>
    </source>
</evidence>
<dbReference type="AlphaFoldDB" id="A0A0R3N0Q4"/>
<comment type="caution">
    <text evidence="3">The sequence shown here is derived from an EMBL/GenBank/DDBJ whole genome shotgun (WGS) entry which is preliminary data.</text>
</comment>
<sequence length="191" mass="19822">MLRWTMPFLVAIFAVGTAAAAEDPGASKAADGPAAAKPADPPAAATPADSPAAAKPADSPAPANQAATKRVDKSAAGKRAAVRAASQLPPGLPRAHYNYRTTVAPAAAPLYVRRGRALVVEEESPGVLLVPIDVAAYAPRLFNTPLLPGSATLPGYYGTSHSYSYDGPYYGGPYEPYWNRLPYACGVYGYC</sequence>
<feature type="compositionally biased region" description="Low complexity" evidence="1">
    <location>
        <begin position="22"/>
        <end position="63"/>
    </location>
</feature>
<accession>A0A0R3N0Q4</accession>
<name>A0A0R3N0Q4_9BRAD</name>